<dbReference type="Proteomes" id="UP001054837">
    <property type="component" value="Unassembled WGS sequence"/>
</dbReference>
<feature type="region of interest" description="Disordered" evidence="1">
    <location>
        <begin position="51"/>
        <end position="76"/>
    </location>
</feature>
<keyword evidence="3" id="KW-1185">Reference proteome</keyword>
<evidence type="ECO:0000313" key="3">
    <source>
        <dbReference type="Proteomes" id="UP001054837"/>
    </source>
</evidence>
<name>A0AAV4W8K1_9ARAC</name>
<reference evidence="2 3" key="1">
    <citation type="submission" date="2021-06" db="EMBL/GenBank/DDBJ databases">
        <title>Caerostris darwini draft genome.</title>
        <authorList>
            <person name="Kono N."/>
            <person name="Arakawa K."/>
        </authorList>
    </citation>
    <scope>NUCLEOTIDE SEQUENCE [LARGE SCALE GENOMIC DNA]</scope>
</reference>
<dbReference type="AlphaFoldDB" id="A0AAV4W8K1"/>
<comment type="caution">
    <text evidence="2">The sequence shown here is derived from an EMBL/GenBank/DDBJ whole genome shotgun (WGS) entry which is preliminary data.</text>
</comment>
<organism evidence="2 3">
    <name type="scientific">Caerostris darwini</name>
    <dbReference type="NCBI Taxonomy" id="1538125"/>
    <lineage>
        <taxon>Eukaryota</taxon>
        <taxon>Metazoa</taxon>
        <taxon>Ecdysozoa</taxon>
        <taxon>Arthropoda</taxon>
        <taxon>Chelicerata</taxon>
        <taxon>Arachnida</taxon>
        <taxon>Araneae</taxon>
        <taxon>Araneomorphae</taxon>
        <taxon>Entelegynae</taxon>
        <taxon>Araneoidea</taxon>
        <taxon>Araneidae</taxon>
        <taxon>Caerostris</taxon>
    </lineage>
</organism>
<evidence type="ECO:0000256" key="1">
    <source>
        <dbReference type="SAM" id="MobiDB-lite"/>
    </source>
</evidence>
<dbReference type="EMBL" id="BPLQ01014259">
    <property type="protein sequence ID" value="GIY78549.1"/>
    <property type="molecule type" value="Genomic_DNA"/>
</dbReference>
<gene>
    <name evidence="2" type="ORF">CDAR_14811</name>
</gene>
<proteinExistence type="predicted"/>
<evidence type="ECO:0000313" key="2">
    <source>
        <dbReference type="EMBL" id="GIY78549.1"/>
    </source>
</evidence>
<sequence>MDPSQEAILIPGILEMKGTCNKSGNNEAEKDRKTNGASVAVGIKKKARVKGCTPHCMPNGPNAKGPSPRSPKSSADTVKACLIGPRNSLKSIPAPENKTKWLRLATFRFTYYSHEMEVDGQ</sequence>
<accession>A0AAV4W8K1</accession>
<protein>
    <submittedName>
        <fullName evidence="2">Uncharacterized protein</fullName>
    </submittedName>
</protein>